<keyword evidence="1" id="KW-0812">Transmembrane</keyword>
<proteinExistence type="predicted"/>
<dbReference type="Proteomes" id="UP000199392">
    <property type="component" value="Unassembled WGS sequence"/>
</dbReference>
<sequence>MIWMILLGICSGMLVTLSRQLNGRLALSTSAMQSSFWNHFVGFAVLVPCALIAGSLWPSEAATAHWFAWVGGAIGVIFVAGGSWLIPRLGAALTGGLLVAGQMLSSVALDLLRGVDAMLSLQLAGVVLILFGVYLSRRA</sequence>
<dbReference type="RefSeq" id="WP_092422877.1">
    <property type="nucleotide sequence ID" value="NZ_FNCL01000003.1"/>
</dbReference>
<keyword evidence="1" id="KW-0472">Membrane</keyword>
<feature type="transmembrane region" description="Helical" evidence="1">
    <location>
        <begin position="119"/>
        <end position="136"/>
    </location>
</feature>
<evidence type="ECO:0000313" key="3">
    <source>
        <dbReference type="Proteomes" id="UP000199392"/>
    </source>
</evidence>
<dbReference type="AlphaFoldDB" id="A0A1I6RMP3"/>
<dbReference type="STRING" id="311180.SAMN04488050_103215"/>
<gene>
    <name evidence="2" type="ORF">SAMN04488050_103215</name>
</gene>
<dbReference type="PANTHER" id="PTHR34821">
    <property type="entry name" value="INNER MEMBRANE PROTEIN YDCZ"/>
    <property type="match status" value="1"/>
</dbReference>
<dbReference type="Pfam" id="PF04657">
    <property type="entry name" value="DMT_YdcZ"/>
    <property type="match status" value="1"/>
</dbReference>
<name>A0A1I6RMP3_9RHOB</name>
<keyword evidence="3" id="KW-1185">Reference proteome</keyword>
<dbReference type="GO" id="GO:0005886">
    <property type="term" value="C:plasma membrane"/>
    <property type="evidence" value="ECO:0007669"/>
    <property type="project" value="TreeGrafter"/>
</dbReference>
<evidence type="ECO:0000256" key="1">
    <source>
        <dbReference type="SAM" id="Phobius"/>
    </source>
</evidence>
<evidence type="ECO:0000313" key="2">
    <source>
        <dbReference type="EMBL" id="SFS65979.1"/>
    </source>
</evidence>
<dbReference type="InterPro" id="IPR006750">
    <property type="entry name" value="YdcZ"/>
</dbReference>
<accession>A0A1I6RMP3</accession>
<organism evidence="2 3">
    <name type="scientific">Alloyangia pacifica</name>
    <dbReference type="NCBI Taxonomy" id="311180"/>
    <lineage>
        <taxon>Bacteria</taxon>
        <taxon>Pseudomonadati</taxon>
        <taxon>Pseudomonadota</taxon>
        <taxon>Alphaproteobacteria</taxon>
        <taxon>Rhodobacterales</taxon>
        <taxon>Roseobacteraceae</taxon>
        <taxon>Alloyangia</taxon>
    </lineage>
</organism>
<dbReference type="PANTHER" id="PTHR34821:SF2">
    <property type="entry name" value="INNER MEMBRANE PROTEIN YDCZ"/>
    <property type="match status" value="1"/>
</dbReference>
<keyword evidence="1" id="KW-1133">Transmembrane helix</keyword>
<dbReference type="OrthoDB" id="7851303at2"/>
<feature type="transmembrane region" description="Helical" evidence="1">
    <location>
        <begin position="36"/>
        <end position="54"/>
    </location>
</feature>
<protein>
    <submittedName>
        <fullName evidence="2">Transporter family-2 protein</fullName>
    </submittedName>
</protein>
<feature type="transmembrane region" description="Helical" evidence="1">
    <location>
        <begin position="66"/>
        <end position="86"/>
    </location>
</feature>
<reference evidence="3" key="1">
    <citation type="submission" date="2016-10" db="EMBL/GenBank/DDBJ databases">
        <authorList>
            <person name="Varghese N."/>
            <person name="Submissions S."/>
        </authorList>
    </citation>
    <scope>NUCLEOTIDE SEQUENCE [LARGE SCALE GENOMIC DNA]</scope>
    <source>
        <strain evidence="3">DSM 26894</strain>
    </source>
</reference>
<dbReference type="EMBL" id="FOZW01000003">
    <property type="protein sequence ID" value="SFS65979.1"/>
    <property type="molecule type" value="Genomic_DNA"/>
</dbReference>